<evidence type="ECO:0000259" key="2">
    <source>
        <dbReference type="Pfam" id="PF04149"/>
    </source>
</evidence>
<proteinExistence type="predicted"/>
<dbReference type="AlphaFoldDB" id="A0A4R5C372"/>
<dbReference type="OrthoDB" id="3481959at2"/>
<comment type="caution">
    <text evidence="3">The sequence shown here is derived from an EMBL/GenBank/DDBJ whole genome shotgun (WGS) entry which is preliminary data.</text>
</comment>
<gene>
    <name evidence="3" type="ORF">E1298_10360</name>
</gene>
<organism evidence="3 4">
    <name type="scientific">Actinomadura rubrisoli</name>
    <dbReference type="NCBI Taxonomy" id="2530368"/>
    <lineage>
        <taxon>Bacteria</taxon>
        <taxon>Bacillati</taxon>
        <taxon>Actinomycetota</taxon>
        <taxon>Actinomycetes</taxon>
        <taxon>Streptosporangiales</taxon>
        <taxon>Thermomonosporaceae</taxon>
        <taxon>Actinomadura</taxon>
    </lineage>
</organism>
<dbReference type="RefSeq" id="WP_131891743.1">
    <property type="nucleotide sequence ID" value="NZ_SMKU01000036.1"/>
</dbReference>
<dbReference type="InterPro" id="IPR007278">
    <property type="entry name" value="DUF397"/>
</dbReference>
<keyword evidence="4" id="KW-1185">Reference proteome</keyword>
<evidence type="ECO:0000313" key="4">
    <source>
        <dbReference type="Proteomes" id="UP000294513"/>
    </source>
</evidence>
<dbReference type="Pfam" id="PF04149">
    <property type="entry name" value="DUF397"/>
    <property type="match status" value="1"/>
</dbReference>
<reference evidence="3 4" key="1">
    <citation type="submission" date="2019-03" db="EMBL/GenBank/DDBJ databases">
        <title>Draft genome sequences of novel Actinobacteria.</title>
        <authorList>
            <person name="Sahin N."/>
            <person name="Ay H."/>
            <person name="Saygin H."/>
        </authorList>
    </citation>
    <scope>NUCLEOTIDE SEQUENCE [LARGE SCALE GENOMIC DNA]</scope>
    <source>
        <strain evidence="3 4">H3C3</strain>
    </source>
</reference>
<evidence type="ECO:0000313" key="3">
    <source>
        <dbReference type="EMBL" id="TDD93009.1"/>
    </source>
</evidence>
<feature type="domain" description="DUF397" evidence="2">
    <location>
        <begin position="9"/>
        <end position="62"/>
    </location>
</feature>
<name>A0A4R5C372_9ACTN</name>
<dbReference type="Proteomes" id="UP000294513">
    <property type="component" value="Unassembled WGS sequence"/>
</dbReference>
<sequence length="68" mass="7153">MKRTDTSFAKWRKSSRSGGSSGQCVEVAEAAALVGIRDSKNSQAGHLAVDRAAFAVLVARVKSGDMDL</sequence>
<dbReference type="EMBL" id="SMKU01000036">
    <property type="protein sequence ID" value="TDD93009.1"/>
    <property type="molecule type" value="Genomic_DNA"/>
</dbReference>
<feature type="region of interest" description="Disordered" evidence="1">
    <location>
        <begin position="1"/>
        <end position="22"/>
    </location>
</feature>
<accession>A0A4R5C372</accession>
<protein>
    <submittedName>
        <fullName evidence="3">DUF397 domain-containing protein</fullName>
    </submittedName>
</protein>
<evidence type="ECO:0000256" key="1">
    <source>
        <dbReference type="SAM" id="MobiDB-lite"/>
    </source>
</evidence>